<reference evidence="5 6" key="1">
    <citation type="submission" date="2019-07" db="EMBL/GenBank/DDBJ databases">
        <title>De Novo Assembly of kiwifruit Actinidia rufa.</title>
        <authorList>
            <person name="Sugita-Konishi S."/>
            <person name="Sato K."/>
            <person name="Mori E."/>
            <person name="Abe Y."/>
            <person name="Kisaki G."/>
            <person name="Hamano K."/>
            <person name="Suezawa K."/>
            <person name="Otani M."/>
            <person name="Fukuda T."/>
            <person name="Manabe T."/>
            <person name="Gomi K."/>
            <person name="Tabuchi M."/>
            <person name="Akimitsu K."/>
            <person name="Kataoka I."/>
        </authorList>
    </citation>
    <scope>NUCLEOTIDE SEQUENCE [LARGE SCALE GENOMIC DNA]</scope>
    <source>
        <strain evidence="6">cv. Fuchu</strain>
    </source>
</reference>
<dbReference type="GO" id="GO:0005739">
    <property type="term" value="C:mitochondrion"/>
    <property type="evidence" value="ECO:0007669"/>
    <property type="project" value="TreeGrafter"/>
</dbReference>
<evidence type="ECO:0000313" key="6">
    <source>
        <dbReference type="Proteomes" id="UP000585474"/>
    </source>
</evidence>
<sequence>MAASRLSSLVAVDAAGTASSPALSNRSYAESPFRFYPFSSSPPPQPPQTDSDGKSSPATDEPRGGGFDAESLERGAKALREINSSTHAKQVFEIMRKQEQTRLAEMTAEKAHFEAIQAQAAIVSDRLVNCLAYPHYGRFCYSTRLNILSIELLEGVATFL</sequence>
<dbReference type="GO" id="GO:0007005">
    <property type="term" value="P:mitochondrion organization"/>
    <property type="evidence" value="ECO:0007669"/>
    <property type="project" value="TreeGrafter"/>
</dbReference>
<evidence type="ECO:0000256" key="2">
    <source>
        <dbReference type="ARBA" id="ARBA00022840"/>
    </source>
</evidence>
<evidence type="ECO:0000256" key="3">
    <source>
        <dbReference type="SAM" id="MobiDB-lite"/>
    </source>
</evidence>
<dbReference type="GO" id="GO:0008270">
    <property type="term" value="F:zinc ion binding"/>
    <property type="evidence" value="ECO:0007669"/>
    <property type="project" value="TreeGrafter"/>
</dbReference>
<gene>
    <name evidence="5" type="ORF">Acr_27g0004230</name>
</gene>
<keyword evidence="2" id="KW-0067">ATP-binding</keyword>
<dbReference type="PANTHER" id="PTHR23075:SF13">
    <property type="entry name" value="AAA-TYPE ATPASE FAMILY PROTEIN"/>
    <property type="match status" value="1"/>
</dbReference>
<evidence type="ECO:0000256" key="1">
    <source>
        <dbReference type="ARBA" id="ARBA00022741"/>
    </source>
</evidence>
<feature type="region of interest" description="Disordered" evidence="3">
    <location>
        <begin position="34"/>
        <end position="72"/>
    </location>
</feature>
<protein>
    <submittedName>
        <fullName evidence="5">AAA-type ATPase family protein</fullName>
    </submittedName>
</protein>
<organism evidence="5 6">
    <name type="scientific">Actinidia rufa</name>
    <dbReference type="NCBI Taxonomy" id="165716"/>
    <lineage>
        <taxon>Eukaryota</taxon>
        <taxon>Viridiplantae</taxon>
        <taxon>Streptophyta</taxon>
        <taxon>Embryophyta</taxon>
        <taxon>Tracheophyta</taxon>
        <taxon>Spermatophyta</taxon>
        <taxon>Magnoliopsida</taxon>
        <taxon>eudicotyledons</taxon>
        <taxon>Gunneridae</taxon>
        <taxon>Pentapetalae</taxon>
        <taxon>asterids</taxon>
        <taxon>Ericales</taxon>
        <taxon>Actinidiaceae</taxon>
        <taxon>Actinidia</taxon>
    </lineage>
</organism>
<dbReference type="PANTHER" id="PTHR23075">
    <property type="entry name" value="PUTATIVE ATP-ASE"/>
    <property type="match status" value="1"/>
</dbReference>
<accession>A0A7J0H7F3</accession>
<evidence type="ECO:0000259" key="4">
    <source>
        <dbReference type="Pfam" id="PF12037"/>
    </source>
</evidence>
<proteinExistence type="predicted"/>
<dbReference type="EMBL" id="BJWL01000027">
    <property type="protein sequence ID" value="GFZ18684.1"/>
    <property type="molecule type" value="Genomic_DNA"/>
</dbReference>
<dbReference type="InterPro" id="IPR021911">
    <property type="entry name" value="ATAD3_N"/>
</dbReference>
<keyword evidence="6" id="KW-1185">Reference proteome</keyword>
<feature type="compositionally biased region" description="Polar residues" evidence="3">
    <location>
        <begin position="48"/>
        <end position="58"/>
    </location>
</feature>
<dbReference type="Pfam" id="PF12037">
    <property type="entry name" value="ATAD3_N"/>
    <property type="match status" value="1"/>
</dbReference>
<keyword evidence="1" id="KW-0547">Nucleotide-binding</keyword>
<dbReference type="Proteomes" id="UP000585474">
    <property type="component" value="Unassembled WGS sequence"/>
</dbReference>
<name>A0A7J0H7F3_9ERIC</name>
<comment type="caution">
    <text evidence="5">The sequence shown here is derived from an EMBL/GenBank/DDBJ whole genome shotgun (WGS) entry which is preliminary data.</text>
</comment>
<dbReference type="AlphaFoldDB" id="A0A7J0H7F3"/>
<evidence type="ECO:0000313" key="5">
    <source>
        <dbReference type="EMBL" id="GFZ18684.1"/>
    </source>
</evidence>
<dbReference type="GO" id="GO:0005524">
    <property type="term" value="F:ATP binding"/>
    <property type="evidence" value="ECO:0007669"/>
    <property type="project" value="UniProtKB-KW"/>
</dbReference>
<dbReference type="OrthoDB" id="1750595at2759"/>
<feature type="domain" description="ATPase family AAA" evidence="4">
    <location>
        <begin position="49"/>
        <end position="125"/>
    </location>
</feature>